<reference evidence="3" key="1">
    <citation type="journal article" date="2025" name="Foods">
        <title>Unveiling the Microbial Signatures of Arabica Coffee Cherries: Insights into Ripeness Specific Diversity, Functional Traits, and Implications for Quality and Safety.</title>
        <authorList>
            <consortium name="RefSeq"/>
            <person name="Tenea G.N."/>
            <person name="Cifuentes V."/>
            <person name="Reyes P."/>
            <person name="Cevallos-Vallejos M."/>
        </authorList>
    </citation>
    <scope>NUCLEOTIDE SEQUENCE [LARGE SCALE GENOMIC DNA]</scope>
</reference>
<proteinExistence type="predicted"/>
<dbReference type="InterPro" id="IPR050232">
    <property type="entry name" value="FBL13/AtMIF1-like"/>
</dbReference>
<feature type="domain" description="F-box" evidence="2">
    <location>
        <begin position="21"/>
        <end position="75"/>
    </location>
</feature>
<evidence type="ECO:0000256" key="1">
    <source>
        <dbReference type="SAM" id="MobiDB-lite"/>
    </source>
</evidence>
<feature type="region of interest" description="Disordered" evidence="1">
    <location>
        <begin position="1"/>
        <end position="23"/>
    </location>
</feature>
<evidence type="ECO:0000313" key="4">
    <source>
        <dbReference type="RefSeq" id="XP_071939354.1"/>
    </source>
</evidence>
<dbReference type="Pfam" id="PF00646">
    <property type="entry name" value="F-box"/>
    <property type="match status" value="1"/>
</dbReference>
<dbReference type="PROSITE" id="PS50181">
    <property type="entry name" value="FBOX"/>
    <property type="match status" value="1"/>
</dbReference>
<dbReference type="InterPro" id="IPR006566">
    <property type="entry name" value="FBD"/>
</dbReference>
<gene>
    <name evidence="4" type="primary">LOC140038148</name>
</gene>
<dbReference type="InterPro" id="IPR036047">
    <property type="entry name" value="F-box-like_dom_sf"/>
</dbReference>
<sequence>MAHDPRSPRALKTETPKDDESDKLSALPDEILCHILSFLPSETAAATSVLSTRWKDLFTSLPVIDLTISKNWDAKIGEERRRDLCNFQKFLSRLIFLRNEAPIRKFQLNVSPPLVEDLRPGIYWLISKVLSRQVQEVDICVPGDRDSTGLLLYPPEIFTCATLTSLTMTMKSSFNFNPPDSVSLPNLKVLRLNEFALTDQDSFARVIQACPLLEDLGLRWRFWNFQFMVVRISAPSLKKVALSCYFGHYSLMVESDNLEYLDCNVFGVHKLVINAPYLKYFKCQGPRVRVEFVQDVRNIVNATVAFKYRKEEFESTLVFYHRPNLKSLEAFELVNGLQYAKSLRFQSGMKILYYAGEFLPTFVNLSSLALDDSIYSYHYSSWWLNLIARLLENAPNLEALDIVSSVFDRNFSVEQLGIFLRTAFPACPIGHLKELKIILGHDQEFGFKLAEYFLETGKSLKTMALRGSIKGWETSPEVYNRILSFKKSSEHCRIVFEP</sequence>
<dbReference type="InterPro" id="IPR032675">
    <property type="entry name" value="LRR_dom_sf"/>
</dbReference>
<dbReference type="PANTHER" id="PTHR31900">
    <property type="entry name" value="F-BOX/RNI SUPERFAMILY PROTEIN-RELATED"/>
    <property type="match status" value="1"/>
</dbReference>
<dbReference type="Pfam" id="PF24758">
    <property type="entry name" value="LRR_At5g56370"/>
    <property type="match status" value="1"/>
</dbReference>
<dbReference type="Gene3D" id="3.80.10.10">
    <property type="entry name" value="Ribonuclease Inhibitor"/>
    <property type="match status" value="1"/>
</dbReference>
<accession>A0ABM4X5S4</accession>
<dbReference type="InterPro" id="IPR053781">
    <property type="entry name" value="F-box_AtFBL13-like"/>
</dbReference>
<evidence type="ECO:0000313" key="3">
    <source>
        <dbReference type="Proteomes" id="UP001652660"/>
    </source>
</evidence>
<dbReference type="PANTHER" id="PTHR31900:SF30">
    <property type="entry name" value="SUPERFAMILY PROTEIN, PUTATIVE-RELATED"/>
    <property type="match status" value="1"/>
</dbReference>
<dbReference type="SMART" id="SM00256">
    <property type="entry name" value="FBOX"/>
    <property type="match status" value="1"/>
</dbReference>
<protein>
    <submittedName>
        <fullName evidence="4">F-box protein At4g22280-like</fullName>
    </submittedName>
</protein>
<reference evidence="4" key="2">
    <citation type="submission" date="2025-08" db="UniProtKB">
        <authorList>
            <consortium name="RefSeq"/>
        </authorList>
    </citation>
    <scope>IDENTIFICATION</scope>
    <source>
        <tissue evidence="4">Leaves</tissue>
    </source>
</reference>
<dbReference type="InterPro" id="IPR055411">
    <property type="entry name" value="LRR_FXL15/At3g58940/PEG3-like"/>
</dbReference>
<dbReference type="InterPro" id="IPR001810">
    <property type="entry name" value="F-box_dom"/>
</dbReference>
<organism evidence="3 4">
    <name type="scientific">Coffea arabica</name>
    <name type="common">Arabian coffee</name>
    <dbReference type="NCBI Taxonomy" id="13443"/>
    <lineage>
        <taxon>Eukaryota</taxon>
        <taxon>Viridiplantae</taxon>
        <taxon>Streptophyta</taxon>
        <taxon>Embryophyta</taxon>
        <taxon>Tracheophyta</taxon>
        <taxon>Spermatophyta</taxon>
        <taxon>Magnoliopsida</taxon>
        <taxon>eudicotyledons</taxon>
        <taxon>Gunneridae</taxon>
        <taxon>Pentapetalae</taxon>
        <taxon>asterids</taxon>
        <taxon>lamiids</taxon>
        <taxon>Gentianales</taxon>
        <taxon>Rubiaceae</taxon>
        <taxon>Ixoroideae</taxon>
        <taxon>Gardenieae complex</taxon>
        <taxon>Bertiereae - Coffeeae clade</taxon>
        <taxon>Coffeeae</taxon>
        <taxon>Coffea</taxon>
    </lineage>
</organism>
<dbReference type="CDD" id="cd22160">
    <property type="entry name" value="F-box_AtFBL13-like"/>
    <property type="match status" value="1"/>
</dbReference>
<dbReference type="Gene3D" id="1.20.1280.50">
    <property type="match status" value="1"/>
</dbReference>
<keyword evidence="3" id="KW-1185">Reference proteome</keyword>
<name>A0ABM4X5S4_COFAR</name>
<dbReference type="SMART" id="SM00579">
    <property type="entry name" value="FBD"/>
    <property type="match status" value="1"/>
</dbReference>
<dbReference type="RefSeq" id="XP_071939354.1">
    <property type="nucleotide sequence ID" value="XM_072083253.1"/>
</dbReference>
<evidence type="ECO:0000259" key="2">
    <source>
        <dbReference type="PROSITE" id="PS50181"/>
    </source>
</evidence>
<dbReference type="SUPFAM" id="SSF81383">
    <property type="entry name" value="F-box domain"/>
    <property type="match status" value="1"/>
</dbReference>
<dbReference type="Proteomes" id="UP001652660">
    <property type="component" value="Chromosome 1c"/>
</dbReference>
<dbReference type="GeneID" id="140038148"/>
<dbReference type="SUPFAM" id="SSF52047">
    <property type="entry name" value="RNI-like"/>
    <property type="match status" value="1"/>
</dbReference>